<keyword evidence="3" id="KW-1185">Reference proteome</keyword>
<dbReference type="OrthoDB" id="800093at2"/>
<keyword evidence="1" id="KW-0472">Membrane</keyword>
<dbReference type="RefSeq" id="WP_133557672.1">
    <property type="nucleotide sequence ID" value="NZ_SNWM01000004.1"/>
</dbReference>
<gene>
    <name evidence="2" type="ORF">CLV32_3482</name>
</gene>
<evidence type="ECO:0000313" key="3">
    <source>
        <dbReference type="Proteomes" id="UP000295499"/>
    </source>
</evidence>
<proteinExistence type="predicted"/>
<evidence type="ECO:0000256" key="1">
    <source>
        <dbReference type="SAM" id="Phobius"/>
    </source>
</evidence>
<keyword evidence="1" id="KW-1133">Transmembrane helix</keyword>
<dbReference type="Proteomes" id="UP000295499">
    <property type="component" value="Unassembled WGS sequence"/>
</dbReference>
<name>A0A4R6IGJ5_9SPHI</name>
<keyword evidence="1" id="KW-0812">Transmembrane</keyword>
<reference evidence="2 3" key="1">
    <citation type="submission" date="2019-03" db="EMBL/GenBank/DDBJ databases">
        <title>Genomic Encyclopedia of Archaeal and Bacterial Type Strains, Phase II (KMG-II): from individual species to whole genera.</title>
        <authorList>
            <person name="Goeker M."/>
        </authorList>
    </citation>
    <scope>NUCLEOTIDE SEQUENCE [LARGE SCALE GENOMIC DNA]</scope>
    <source>
        <strain evidence="2 3">DSM 19034</strain>
    </source>
</reference>
<dbReference type="EMBL" id="SNWM01000004">
    <property type="protein sequence ID" value="TDO20848.1"/>
    <property type="molecule type" value="Genomic_DNA"/>
</dbReference>
<organism evidence="2 3">
    <name type="scientific">Pedobacter duraquae</name>
    <dbReference type="NCBI Taxonomy" id="425511"/>
    <lineage>
        <taxon>Bacteria</taxon>
        <taxon>Pseudomonadati</taxon>
        <taxon>Bacteroidota</taxon>
        <taxon>Sphingobacteriia</taxon>
        <taxon>Sphingobacteriales</taxon>
        <taxon>Sphingobacteriaceae</taxon>
        <taxon>Pedobacter</taxon>
    </lineage>
</organism>
<comment type="caution">
    <text evidence="2">The sequence shown here is derived from an EMBL/GenBank/DDBJ whole genome shotgun (WGS) entry which is preliminary data.</text>
</comment>
<dbReference type="AlphaFoldDB" id="A0A4R6IGJ5"/>
<sequence>MKKTNVSKAVLMLLVSGLLLTSVVPVVNRYYPMPDALNGFFMGMGLAIEVLALIKMDKNRKKMTCG</sequence>
<feature type="transmembrane region" description="Helical" evidence="1">
    <location>
        <begin position="35"/>
        <end position="54"/>
    </location>
</feature>
<protein>
    <submittedName>
        <fullName evidence="2">Uncharacterized protein</fullName>
    </submittedName>
</protein>
<accession>A0A4R6IGJ5</accession>
<evidence type="ECO:0000313" key="2">
    <source>
        <dbReference type="EMBL" id="TDO20848.1"/>
    </source>
</evidence>